<accession>A0A4Z2FMC8</accession>
<evidence type="ECO:0000313" key="3">
    <source>
        <dbReference type="Proteomes" id="UP000314294"/>
    </source>
</evidence>
<keyword evidence="3" id="KW-1185">Reference proteome</keyword>
<dbReference type="AlphaFoldDB" id="A0A4Z2FMC8"/>
<dbReference type="EMBL" id="SRLO01001048">
    <property type="protein sequence ID" value="TNN42288.1"/>
    <property type="molecule type" value="Genomic_DNA"/>
</dbReference>
<organism evidence="2 3">
    <name type="scientific">Liparis tanakae</name>
    <name type="common">Tanaka's snailfish</name>
    <dbReference type="NCBI Taxonomy" id="230148"/>
    <lineage>
        <taxon>Eukaryota</taxon>
        <taxon>Metazoa</taxon>
        <taxon>Chordata</taxon>
        <taxon>Craniata</taxon>
        <taxon>Vertebrata</taxon>
        <taxon>Euteleostomi</taxon>
        <taxon>Actinopterygii</taxon>
        <taxon>Neopterygii</taxon>
        <taxon>Teleostei</taxon>
        <taxon>Neoteleostei</taxon>
        <taxon>Acanthomorphata</taxon>
        <taxon>Eupercaria</taxon>
        <taxon>Perciformes</taxon>
        <taxon>Cottioidei</taxon>
        <taxon>Cottales</taxon>
        <taxon>Liparidae</taxon>
        <taxon>Liparis</taxon>
    </lineage>
</organism>
<comment type="caution">
    <text evidence="2">The sequence shown here is derived from an EMBL/GenBank/DDBJ whole genome shotgun (WGS) entry which is preliminary data.</text>
</comment>
<name>A0A4Z2FMC8_9TELE</name>
<proteinExistence type="predicted"/>
<sequence length="174" mass="18895">MPLFIAVWVPLIFGTFMKPGLQPIRSPPGNVSLGMDWRRRGGEDGKHSGAAIHSNGSAAVCFTAMTTSGLYEEHNPSATSGSPSFRWYRKDPPYVCRFRGQPTECSARPGRHFFSSMADGVGLGFTVLPQVELLVELLGQVAVAALSEHGDLGVELHPSLKDILQQERDASRES</sequence>
<feature type="signal peptide" evidence="1">
    <location>
        <begin position="1"/>
        <end position="17"/>
    </location>
</feature>
<protein>
    <submittedName>
        <fullName evidence="2">Uncharacterized protein</fullName>
    </submittedName>
</protein>
<evidence type="ECO:0000313" key="2">
    <source>
        <dbReference type="EMBL" id="TNN42288.1"/>
    </source>
</evidence>
<reference evidence="2 3" key="1">
    <citation type="submission" date="2019-03" db="EMBL/GenBank/DDBJ databases">
        <title>First draft genome of Liparis tanakae, snailfish: a comprehensive survey of snailfish specific genes.</title>
        <authorList>
            <person name="Kim W."/>
            <person name="Song I."/>
            <person name="Jeong J.-H."/>
            <person name="Kim D."/>
            <person name="Kim S."/>
            <person name="Ryu S."/>
            <person name="Song J.Y."/>
            <person name="Lee S.K."/>
        </authorList>
    </citation>
    <scope>NUCLEOTIDE SEQUENCE [LARGE SCALE GENOMIC DNA]</scope>
    <source>
        <tissue evidence="2">Muscle</tissue>
    </source>
</reference>
<keyword evidence="1" id="KW-0732">Signal</keyword>
<gene>
    <name evidence="2" type="ORF">EYF80_047550</name>
</gene>
<feature type="chain" id="PRO_5021368830" evidence="1">
    <location>
        <begin position="18"/>
        <end position="174"/>
    </location>
</feature>
<dbReference type="Proteomes" id="UP000314294">
    <property type="component" value="Unassembled WGS sequence"/>
</dbReference>
<evidence type="ECO:0000256" key="1">
    <source>
        <dbReference type="SAM" id="SignalP"/>
    </source>
</evidence>